<keyword evidence="2" id="KW-0012">Acyltransferase</keyword>
<feature type="domain" description="N-acetyltransferase" evidence="3">
    <location>
        <begin position="34"/>
        <end position="198"/>
    </location>
</feature>
<evidence type="ECO:0000256" key="1">
    <source>
        <dbReference type="ARBA" id="ARBA00022679"/>
    </source>
</evidence>
<dbReference type="InterPro" id="IPR016181">
    <property type="entry name" value="Acyl_CoA_acyltransferase"/>
</dbReference>
<dbReference type="InterPro" id="IPR000182">
    <property type="entry name" value="GNAT_dom"/>
</dbReference>
<dbReference type="PANTHER" id="PTHR43800">
    <property type="entry name" value="PEPTIDYL-LYSINE N-ACETYLTRANSFERASE YJAB"/>
    <property type="match status" value="1"/>
</dbReference>
<reference evidence="4 5" key="1">
    <citation type="submission" date="2023-09" db="EMBL/GenBank/DDBJ databases">
        <authorList>
            <person name="Rey-Velasco X."/>
        </authorList>
    </citation>
    <scope>NUCLEOTIDE SEQUENCE [LARGE SCALE GENOMIC DNA]</scope>
    <source>
        <strain evidence="4 5">W311</strain>
    </source>
</reference>
<organism evidence="4 5">
    <name type="scientific">Stakelama saccharophila</name>
    <dbReference type="NCBI Taxonomy" id="3075605"/>
    <lineage>
        <taxon>Bacteria</taxon>
        <taxon>Pseudomonadati</taxon>
        <taxon>Pseudomonadota</taxon>
        <taxon>Alphaproteobacteria</taxon>
        <taxon>Sphingomonadales</taxon>
        <taxon>Sphingomonadaceae</taxon>
        <taxon>Stakelama</taxon>
    </lineage>
</organism>
<evidence type="ECO:0000256" key="2">
    <source>
        <dbReference type="ARBA" id="ARBA00023315"/>
    </source>
</evidence>
<keyword evidence="5" id="KW-1185">Reference proteome</keyword>
<dbReference type="PROSITE" id="PS51186">
    <property type="entry name" value="GNAT"/>
    <property type="match status" value="1"/>
</dbReference>
<sequence>MGLTPVRSGDVATVVTSLEMVERPDLPEPPPSPLSLVRWPAPGLTRYRDLFRRVGGPWLWYSRLAMADADLARILENPDVQVHAVRDADADGDVGMLELDFREPDSCELSYVGLVPGRTGKGHGRWLMAHALRLAWRPGVRRVWVHTCTLDHPGALRFYRRSGFRPFKRTMETFPDPRILGLLPPDMGAHVPMLADPPGGAPPER</sequence>
<dbReference type="CDD" id="cd04301">
    <property type="entry name" value="NAT_SF"/>
    <property type="match status" value="1"/>
</dbReference>
<keyword evidence="1" id="KW-0808">Transferase</keyword>
<dbReference type="Gene3D" id="3.40.630.30">
    <property type="match status" value="1"/>
</dbReference>
<dbReference type="Proteomes" id="UP001302249">
    <property type="component" value="Chromosome"/>
</dbReference>
<evidence type="ECO:0000313" key="4">
    <source>
        <dbReference type="EMBL" id="WNO53219.1"/>
    </source>
</evidence>
<dbReference type="RefSeq" id="WP_313914465.1">
    <property type="nucleotide sequence ID" value="NZ_CP135076.1"/>
</dbReference>
<protein>
    <submittedName>
        <fullName evidence="4">GNAT family N-acetyltransferase</fullName>
    </submittedName>
</protein>
<evidence type="ECO:0000259" key="3">
    <source>
        <dbReference type="PROSITE" id="PS51186"/>
    </source>
</evidence>
<evidence type="ECO:0000313" key="5">
    <source>
        <dbReference type="Proteomes" id="UP001302249"/>
    </source>
</evidence>
<gene>
    <name evidence="4" type="ORF">RPR59_12310</name>
</gene>
<dbReference type="SUPFAM" id="SSF55729">
    <property type="entry name" value="Acyl-CoA N-acyltransferases (Nat)"/>
    <property type="match status" value="1"/>
</dbReference>
<dbReference type="Pfam" id="PF00583">
    <property type="entry name" value="Acetyltransf_1"/>
    <property type="match status" value="1"/>
</dbReference>
<dbReference type="PANTHER" id="PTHR43800:SF1">
    <property type="entry name" value="PEPTIDYL-LYSINE N-ACETYLTRANSFERASE YJAB"/>
    <property type="match status" value="1"/>
</dbReference>
<dbReference type="EMBL" id="CP135076">
    <property type="protein sequence ID" value="WNO53219.1"/>
    <property type="molecule type" value="Genomic_DNA"/>
</dbReference>
<accession>A0ABZ0B748</accession>
<name>A0ABZ0B748_9SPHN</name>
<proteinExistence type="predicted"/>